<dbReference type="GO" id="GO:0016020">
    <property type="term" value="C:membrane"/>
    <property type="evidence" value="ECO:0007669"/>
    <property type="project" value="UniProtKB-SubCell"/>
</dbReference>
<keyword evidence="13" id="KW-0653">Protein transport</keyword>
<comment type="similarity">
    <text evidence="2 20">Belongs to the methyltransferase TRM13 family.</text>
</comment>
<evidence type="ECO:0000256" key="1">
    <source>
        <dbReference type="ARBA" id="ARBA00004211"/>
    </source>
</evidence>
<evidence type="ECO:0000256" key="8">
    <source>
        <dbReference type="ARBA" id="ARBA00022692"/>
    </source>
</evidence>
<reference evidence="24" key="1">
    <citation type="submission" date="2015-01" db="EMBL/GenBank/DDBJ databases">
        <authorList>
            <person name="Aksoy S."/>
            <person name="Warren W."/>
            <person name="Wilson R.K."/>
        </authorList>
    </citation>
    <scope>NUCLEOTIDE SEQUENCE [LARGE SCALE GENOMIC DNA]</scope>
    <source>
        <strain evidence="24">IAEA</strain>
    </source>
</reference>
<keyword evidence="16 21" id="KW-0472">Membrane</keyword>
<evidence type="ECO:0000256" key="2">
    <source>
        <dbReference type="ARBA" id="ARBA00005265"/>
    </source>
</evidence>
<keyword evidence="12 20" id="KW-0862">Zinc</keyword>
<dbReference type="FunFam" id="1.20.5.110:FF:000002">
    <property type="entry name" value="Vesicle transport through interaction with t-SNAREsB"/>
    <property type="match status" value="1"/>
</dbReference>
<keyword evidence="8 21" id="KW-0812">Transmembrane</keyword>
<feature type="transmembrane region" description="Helical" evidence="21">
    <location>
        <begin position="515"/>
        <end position="542"/>
    </location>
</feature>
<dbReference type="PROSITE" id="PS51800">
    <property type="entry name" value="ZF_CHHC_U11_48K"/>
    <property type="match status" value="1"/>
</dbReference>
<evidence type="ECO:0000256" key="17">
    <source>
        <dbReference type="ARBA" id="ARBA00048165"/>
    </source>
</evidence>
<sequence>MSEKERKSKNLQALDCLPLSRQCAHWVTRKKRFCKMTVGKNKEYCGEHEPAAEASHGCDGQVENNEERIFCPLDNKHTIYKKNLRKHLIICNARPKREMPPYIVKNFNAGEAYDDNHCEILPELRLANLSDEDFFGVVEKVRGIYTKCIDNNISFLALNHESLEQELTKQEYGKESRKHLSQTSALLGILSAEQLISDSACFVEFGAGKGQLAYYLATLLEKKENSQVILVDRMSLRHKKDNKIKDRSLITRIRCDIADLDIEKLPFIRPDQHVVAVSKHLCGAATDLTLRCVTQTKLKHVNFVLIALCCHHRCDWGSFVGKEFFQEHHLTPRDFLIITKMASWAICGTGMSRERRLALQKQDIPPQQASDTKQRLCLAERETVGFMCKRLLDYARLKFLQLHGYDEVSLKYYIPKNVTLENIVLLAKREKPKMSNPFDNQEQLITNTYDVLKRTSDSIQRSNIIAYESEQIGTEVLSELGEQRESLLRSTRRLEHADSDLSQSRKIIRKLNREVLYNKVILSSIIFFEIVILIGLIVIKFIKF</sequence>
<evidence type="ECO:0000256" key="5">
    <source>
        <dbReference type="ARBA" id="ARBA00022603"/>
    </source>
</evidence>
<dbReference type="AlphaFoldDB" id="A0A1B0B2Z3"/>
<accession>A0A1B0B2Z3</accession>
<organism evidence="23 24">
    <name type="scientific">Glossina palpalis gambiensis</name>
    <dbReference type="NCBI Taxonomy" id="67801"/>
    <lineage>
        <taxon>Eukaryota</taxon>
        <taxon>Metazoa</taxon>
        <taxon>Ecdysozoa</taxon>
        <taxon>Arthropoda</taxon>
        <taxon>Hexapoda</taxon>
        <taxon>Insecta</taxon>
        <taxon>Pterygota</taxon>
        <taxon>Neoptera</taxon>
        <taxon>Endopterygota</taxon>
        <taxon>Diptera</taxon>
        <taxon>Brachycera</taxon>
        <taxon>Muscomorpha</taxon>
        <taxon>Hippoboscoidea</taxon>
        <taxon>Glossinidae</taxon>
        <taxon>Glossina</taxon>
    </lineage>
</organism>
<evidence type="ECO:0000256" key="3">
    <source>
        <dbReference type="ARBA" id="ARBA00006108"/>
    </source>
</evidence>
<evidence type="ECO:0000256" key="20">
    <source>
        <dbReference type="RuleBase" id="RU367103"/>
    </source>
</evidence>
<dbReference type="GO" id="GO:0106050">
    <property type="term" value="F:tRNA 2'-O-methyltransferase activity"/>
    <property type="evidence" value="ECO:0007669"/>
    <property type="project" value="UniProtKB-UniRule"/>
</dbReference>
<evidence type="ECO:0000256" key="21">
    <source>
        <dbReference type="SAM" id="Phobius"/>
    </source>
</evidence>
<comment type="catalytic activity">
    <reaction evidence="19 20">
        <text>adenosine(4) in tRNA(His) + S-adenosyl-L-methionine = 2'-O-methyladenosine(4) in tRNA(His) + S-adenosyl-L-homocysteine + H(+)</text>
        <dbReference type="Rhea" id="RHEA:43196"/>
        <dbReference type="Rhea" id="RHEA-COMP:10401"/>
        <dbReference type="Rhea" id="RHEA-COMP:10402"/>
        <dbReference type="ChEBI" id="CHEBI:15378"/>
        <dbReference type="ChEBI" id="CHEBI:57856"/>
        <dbReference type="ChEBI" id="CHEBI:59789"/>
        <dbReference type="ChEBI" id="CHEBI:74411"/>
        <dbReference type="ChEBI" id="CHEBI:74477"/>
        <dbReference type="EC" id="2.1.1.225"/>
    </reaction>
</comment>
<keyword evidence="7 20" id="KW-0949">S-adenosyl-L-methionine</keyword>
<keyword evidence="24" id="KW-1185">Reference proteome</keyword>
<name>A0A1B0B2Z3_9MUSC</name>
<dbReference type="InterPro" id="IPR021721">
    <property type="entry name" value="Znf_CCCH-type_TRM13"/>
</dbReference>
<comment type="function">
    <text evidence="20">tRNA methylase which 2'-O-methylates cytidine(4) in tRNA(Pro) and tRNA(Gly)(GCC), and adenosine(4) in tRNA(His).</text>
</comment>
<evidence type="ECO:0000256" key="13">
    <source>
        <dbReference type="ARBA" id="ARBA00022927"/>
    </source>
</evidence>
<evidence type="ECO:0000256" key="7">
    <source>
        <dbReference type="ARBA" id="ARBA00022691"/>
    </source>
</evidence>
<dbReference type="GO" id="GO:0005737">
    <property type="term" value="C:cytoplasm"/>
    <property type="evidence" value="ECO:0007669"/>
    <property type="project" value="UniProtKB-ARBA"/>
</dbReference>
<keyword evidence="4" id="KW-0813">Transport</keyword>
<comment type="similarity">
    <text evidence="3">Belongs to the VTI1 family.</text>
</comment>
<evidence type="ECO:0000256" key="19">
    <source>
        <dbReference type="ARBA" id="ARBA00049393"/>
    </source>
</evidence>
<dbReference type="PANTHER" id="PTHR12998:SF0">
    <property type="entry name" value="TRNA:M(4)X MODIFICATION ENZYME TRM13 HOMOLOG"/>
    <property type="match status" value="1"/>
</dbReference>
<dbReference type="SMART" id="SM00397">
    <property type="entry name" value="t_SNARE"/>
    <property type="match status" value="1"/>
</dbReference>
<keyword evidence="10 20" id="KW-0479">Metal-binding</keyword>
<keyword evidence="11 20" id="KW-0863">Zinc-finger</keyword>
<dbReference type="GO" id="GO:0008270">
    <property type="term" value="F:zinc ion binding"/>
    <property type="evidence" value="ECO:0007669"/>
    <property type="project" value="UniProtKB-KW"/>
</dbReference>
<dbReference type="InterPro" id="IPR000727">
    <property type="entry name" value="T_SNARE_dom"/>
</dbReference>
<dbReference type="CDD" id="cd15890">
    <property type="entry name" value="SNARE_Vti1b"/>
    <property type="match status" value="1"/>
</dbReference>
<evidence type="ECO:0000256" key="4">
    <source>
        <dbReference type="ARBA" id="ARBA00022448"/>
    </source>
</evidence>
<dbReference type="EnsemblMetazoa" id="GPPI017168-RA">
    <property type="protein sequence ID" value="GPPI017168-PA"/>
    <property type="gene ID" value="GPPI017168"/>
</dbReference>
<dbReference type="VEuPathDB" id="VectorBase:GPPI017168"/>
<dbReference type="GO" id="GO:0030488">
    <property type="term" value="P:tRNA methylation"/>
    <property type="evidence" value="ECO:0007669"/>
    <property type="project" value="InterPro"/>
</dbReference>
<evidence type="ECO:0000256" key="15">
    <source>
        <dbReference type="ARBA" id="ARBA00023054"/>
    </source>
</evidence>
<evidence type="ECO:0000256" key="10">
    <source>
        <dbReference type="ARBA" id="ARBA00022723"/>
    </source>
</evidence>
<dbReference type="InterPro" id="IPR022776">
    <property type="entry name" value="TRM13/UPF0224_CHHC_Znf_dom"/>
</dbReference>
<reference evidence="23" key="2">
    <citation type="submission" date="2020-05" db="UniProtKB">
        <authorList>
            <consortium name="EnsemblMetazoa"/>
        </authorList>
    </citation>
    <scope>IDENTIFICATION</scope>
    <source>
        <strain evidence="23">IAEA</strain>
    </source>
</reference>
<evidence type="ECO:0000256" key="9">
    <source>
        <dbReference type="ARBA" id="ARBA00022694"/>
    </source>
</evidence>
<evidence type="ECO:0000256" key="16">
    <source>
        <dbReference type="ARBA" id="ARBA00023136"/>
    </source>
</evidence>
<dbReference type="EMBL" id="JXJN01007738">
    <property type="status" value="NOT_ANNOTATED_CDS"/>
    <property type="molecule type" value="Genomic_DNA"/>
</dbReference>
<evidence type="ECO:0000256" key="11">
    <source>
        <dbReference type="ARBA" id="ARBA00022771"/>
    </source>
</evidence>
<evidence type="ECO:0000256" key="12">
    <source>
        <dbReference type="ARBA" id="ARBA00022833"/>
    </source>
</evidence>
<proteinExistence type="inferred from homology"/>
<keyword evidence="14 21" id="KW-1133">Transmembrane helix</keyword>
<dbReference type="GO" id="GO:0015031">
    <property type="term" value="P:protein transport"/>
    <property type="evidence" value="ECO:0007669"/>
    <property type="project" value="UniProtKB-KW"/>
</dbReference>
<keyword evidence="5 20" id="KW-0489">Methyltransferase</keyword>
<dbReference type="Pfam" id="PF05253">
    <property type="entry name" value="zf-U11-48K"/>
    <property type="match status" value="1"/>
</dbReference>
<evidence type="ECO:0000256" key="18">
    <source>
        <dbReference type="ARBA" id="ARBA00048635"/>
    </source>
</evidence>
<evidence type="ECO:0000256" key="14">
    <source>
        <dbReference type="ARBA" id="ARBA00022989"/>
    </source>
</evidence>
<evidence type="ECO:0000259" key="22">
    <source>
        <dbReference type="PROSITE" id="PS51800"/>
    </source>
</evidence>
<evidence type="ECO:0000313" key="24">
    <source>
        <dbReference type="Proteomes" id="UP000092460"/>
    </source>
</evidence>
<dbReference type="InterPro" id="IPR039044">
    <property type="entry name" value="Trm13"/>
</dbReference>
<dbReference type="Pfam" id="PF05206">
    <property type="entry name" value="TRM13"/>
    <property type="match status" value="1"/>
</dbReference>
<keyword evidence="9 20" id="KW-0819">tRNA processing</keyword>
<dbReference type="Proteomes" id="UP000092460">
    <property type="component" value="Unassembled WGS sequence"/>
</dbReference>
<dbReference type="STRING" id="67801.A0A1B0B2Z3"/>
<feature type="domain" description="CHHC U11-48K-type" evidence="22">
    <location>
        <begin position="68"/>
        <end position="95"/>
    </location>
</feature>
<comment type="catalytic activity">
    <reaction evidence="17 20">
        <text>cytidine(4) in tRNA(Pro) + S-adenosyl-L-methionine = 2'-O-methylcytidine(4) in tRNA(Pro) + S-adenosyl-L-homocysteine + H(+)</text>
        <dbReference type="Rhea" id="RHEA:32767"/>
        <dbReference type="Rhea" id="RHEA-COMP:10397"/>
        <dbReference type="Rhea" id="RHEA-COMP:10398"/>
        <dbReference type="ChEBI" id="CHEBI:15378"/>
        <dbReference type="ChEBI" id="CHEBI:57856"/>
        <dbReference type="ChEBI" id="CHEBI:59789"/>
        <dbReference type="ChEBI" id="CHEBI:74495"/>
        <dbReference type="ChEBI" id="CHEBI:82748"/>
        <dbReference type="EC" id="2.1.1.225"/>
    </reaction>
</comment>
<evidence type="ECO:0000256" key="6">
    <source>
        <dbReference type="ARBA" id="ARBA00022679"/>
    </source>
</evidence>
<comment type="catalytic activity">
    <reaction evidence="18 20">
        <text>cytidine(4) in tRNA(Gly)(GCC) + S-adenosyl-L-methionine = 2'-O-methylcytidine(4) in tRNA(Gly)(GCC) + S-adenosyl-L-homocysteine + H(+)</text>
        <dbReference type="Rhea" id="RHEA:43192"/>
        <dbReference type="Rhea" id="RHEA-COMP:10399"/>
        <dbReference type="Rhea" id="RHEA-COMP:10400"/>
        <dbReference type="ChEBI" id="CHEBI:15378"/>
        <dbReference type="ChEBI" id="CHEBI:57856"/>
        <dbReference type="ChEBI" id="CHEBI:59789"/>
        <dbReference type="ChEBI" id="CHEBI:74495"/>
        <dbReference type="ChEBI" id="CHEBI:82748"/>
        <dbReference type="EC" id="2.1.1.225"/>
    </reaction>
</comment>
<dbReference type="Pfam" id="PF11722">
    <property type="entry name" value="zf-TRM13_CCCH"/>
    <property type="match status" value="1"/>
</dbReference>
<keyword evidence="15" id="KW-0175">Coiled coil</keyword>
<dbReference type="SUPFAM" id="SSF58038">
    <property type="entry name" value="SNARE fusion complex"/>
    <property type="match status" value="1"/>
</dbReference>
<dbReference type="EC" id="2.1.1.225" evidence="20"/>
<keyword evidence="6 20" id="KW-0808">Transferase</keyword>
<protein>
    <recommendedName>
        <fullName evidence="20">tRNA:m(4)X modification enzyme TRM13</fullName>
        <ecNumber evidence="20">2.1.1.225</ecNumber>
    </recommendedName>
</protein>
<dbReference type="InterPro" id="IPR007871">
    <property type="entry name" value="Methyltransferase_TRM13"/>
</dbReference>
<dbReference type="Gene3D" id="1.20.5.110">
    <property type="match status" value="1"/>
</dbReference>
<dbReference type="Pfam" id="PF12352">
    <property type="entry name" value="V-SNARE_C"/>
    <property type="match status" value="1"/>
</dbReference>
<comment type="subcellular location">
    <subcellularLocation>
        <location evidence="1">Membrane</location>
        <topology evidence="1">Single-pass type IV membrane protein</topology>
    </subcellularLocation>
</comment>
<dbReference type="PANTHER" id="PTHR12998">
    <property type="entry name" value="TRNA:M(4)X MODIFICATION ENZYME TRM13 HOMOLOG"/>
    <property type="match status" value="1"/>
</dbReference>
<evidence type="ECO:0000313" key="23">
    <source>
        <dbReference type="EnsemblMetazoa" id="GPPI017168-PA"/>
    </source>
</evidence>